<evidence type="ECO:0000256" key="1">
    <source>
        <dbReference type="SAM" id="MobiDB-lite"/>
    </source>
</evidence>
<name>A0A8J5C467_CHIOP</name>
<accession>A0A8J5C467</accession>
<dbReference type="EMBL" id="JACEEZ010018612">
    <property type="protein sequence ID" value="KAG0716748.1"/>
    <property type="molecule type" value="Genomic_DNA"/>
</dbReference>
<feature type="region of interest" description="Disordered" evidence="1">
    <location>
        <begin position="130"/>
        <end position="153"/>
    </location>
</feature>
<protein>
    <submittedName>
        <fullName evidence="2">Uncharacterized protein</fullName>
    </submittedName>
</protein>
<evidence type="ECO:0000313" key="3">
    <source>
        <dbReference type="Proteomes" id="UP000770661"/>
    </source>
</evidence>
<dbReference type="AlphaFoldDB" id="A0A8J5C467"/>
<dbReference type="Proteomes" id="UP000770661">
    <property type="component" value="Unassembled WGS sequence"/>
</dbReference>
<evidence type="ECO:0000313" key="2">
    <source>
        <dbReference type="EMBL" id="KAG0716748.1"/>
    </source>
</evidence>
<reference evidence="2" key="1">
    <citation type="submission" date="2020-07" db="EMBL/GenBank/DDBJ databases">
        <title>The High-quality genome of the commercially important snow crab, Chionoecetes opilio.</title>
        <authorList>
            <person name="Jeong J.-H."/>
            <person name="Ryu S."/>
        </authorList>
    </citation>
    <scope>NUCLEOTIDE SEQUENCE</scope>
    <source>
        <strain evidence="2">MADBK_172401_WGS</strain>
        <tissue evidence="2">Digestive gland</tissue>
    </source>
</reference>
<organism evidence="2 3">
    <name type="scientific">Chionoecetes opilio</name>
    <name type="common">Atlantic snow crab</name>
    <name type="synonym">Cancer opilio</name>
    <dbReference type="NCBI Taxonomy" id="41210"/>
    <lineage>
        <taxon>Eukaryota</taxon>
        <taxon>Metazoa</taxon>
        <taxon>Ecdysozoa</taxon>
        <taxon>Arthropoda</taxon>
        <taxon>Crustacea</taxon>
        <taxon>Multicrustacea</taxon>
        <taxon>Malacostraca</taxon>
        <taxon>Eumalacostraca</taxon>
        <taxon>Eucarida</taxon>
        <taxon>Decapoda</taxon>
        <taxon>Pleocyemata</taxon>
        <taxon>Brachyura</taxon>
        <taxon>Eubrachyura</taxon>
        <taxon>Majoidea</taxon>
        <taxon>Majidae</taxon>
        <taxon>Chionoecetes</taxon>
    </lineage>
</organism>
<keyword evidence="3" id="KW-1185">Reference proteome</keyword>
<comment type="caution">
    <text evidence="2">The sequence shown here is derived from an EMBL/GenBank/DDBJ whole genome shotgun (WGS) entry which is preliminary data.</text>
</comment>
<gene>
    <name evidence="2" type="ORF">GWK47_008958</name>
</gene>
<proteinExistence type="predicted"/>
<sequence length="263" mass="27246">MSFTRNIEITSGHRSERRTAAHTLKYVAESHSAAPHTPRPSLPDAPTSAVPLCSPGAGATQLYGTPTSCKSTCPCGFASVVFPPGPSEIPGPQRGYEDRPALPTGRGKCNYTMPRRPTAQPAPVALLLGPQGSRGRGGATKERPTLPQGAGFPWVPPGIPGYDETHAAGFEDPLSTAGLPGGYTADGDVLIIQCMTGRAIKDAPGETVASQGPRGRQGGSPLPGNAGAFTSLGRQAPRRRSELTLTPRVGIFEGALNYTLLAS</sequence>
<feature type="region of interest" description="Disordered" evidence="1">
    <location>
        <begin position="203"/>
        <end position="234"/>
    </location>
</feature>